<feature type="compositionally biased region" description="Basic and acidic residues" evidence="1">
    <location>
        <begin position="92"/>
        <end position="111"/>
    </location>
</feature>
<gene>
    <name evidence="2" type="ORF">E2C01_057815</name>
</gene>
<reference evidence="2 3" key="1">
    <citation type="submission" date="2019-05" db="EMBL/GenBank/DDBJ databases">
        <title>Another draft genome of Portunus trituberculatus and its Hox gene families provides insights of decapod evolution.</title>
        <authorList>
            <person name="Jeong J.-H."/>
            <person name="Song I."/>
            <person name="Kim S."/>
            <person name="Choi T."/>
            <person name="Kim D."/>
            <person name="Ryu S."/>
            <person name="Kim W."/>
        </authorList>
    </citation>
    <scope>NUCLEOTIDE SEQUENCE [LARGE SCALE GENOMIC DNA]</scope>
    <source>
        <tissue evidence="2">Muscle</tissue>
    </source>
</reference>
<accession>A0A5B7H111</accession>
<evidence type="ECO:0000313" key="2">
    <source>
        <dbReference type="EMBL" id="MPC63713.1"/>
    </source>
</evidence>
<dbReference type="EMBL" id="VSRR010021177">
    <property type="protein sequence ID" value="MPC63713.1"/>
    <property type="molecule type" value="Genomic_DNA"/>
</dbReference>
<evidence type="ECO:0000256" key="1">
    <source>
        <dbReference type="SAM" id="MobiDB-lite"/>
    </source>
</evidence>
<keyword evidence="3" id="KW-1185">Reference proteome</keyword>
<feature type="region of interest" description="Disordered" evidence="1">
    <location>
        <begin position="82"/>
        <end position="120"/>
    </location>
</feature>
<dbReference type="Proteomes" id="UP000324222">
    <property type="component" value="Unassembled WGS sequence"/>
</dbReference>
<name>A0A5B7H111_PORTR</name>
<protein>
    <submittedName>
        <fullName evidence="2">Uncharacterized protein</fullName>
    </submittedName>
</protein>
<organism evidence="2 3">
    <name type="scientific">Portunus trituberculatus</name>
    <name type="common">Swimming crab</name>
    <name type="synonym">Neptunus trituberculatus</name>
    <dbReference type="NCBI Taxonomy" id="210409"/>
    <lineage>
        <taxon>Eukaryota</taxon>
        <taxon>Metazoa</taxon>
        <taxon>Ecdysozoa</taxon>
        <taxon>Arthropoda</taxon>
        <taxon>Crustacea</taxon>
        <taxon>Multicrustacea</taxon>
        <taxon>Malacostraca</taxon>
        <taxon>Eumalacostraca</taxon>
        <taxon>Eucarida</taxon>
        <taxon>Decapoda</taxon>
        <taxon>Pleocyemata</taxon>
        <taxon>Brachyura</taxon>
        <taxon>Eubrachyura</taxon>
        <taxon>Portunoidea</taxon>
        <taxon>Portunidae</taxon>
        <taxon>Portuninae</taxon>
        <taxon>Portunus</taxon>
    </lineage>
</organism>
<evidence type="ECO:0000313" key="3">
    <source>
        <dbReference type="Proteomes" id="UP000324222"/>
    </source>
</evidence>
<proteinExistence type="predicted"/>
<sequence length="120" mass="13508">MKENPRIVFSAAMDFVAPRLMEEVDLDFRTPLLQRYSCSFCCTAGRRVCPLFRCLTPPHQSYLRSVPPPTHKCAVRGTFTEREVQNASSPRVTEEAGGERNVGKKTGERVGGKHQKRIKG</sequence>
<dbReference type="AlphaFoldDB" id="A0A5B7H111"/>
<comment type="caution">
    <text evidence="2">The sequence shown here is derived from an EMBL/GenBank/DDBJ whole genome shotgun (WGS) entry which is preliminary data.</text>
</comment>